<reference evidence="2" key="3">
    <citation type="journal article" date="2012" name="Nature">
        <title>The protein kinase Pstol1 from traditional rice confers tolerance of phosphorus deficiency.</title>
        <authorList>
            <person name="Gamuyao R."/>
            <person name="Chin J.H."/>
            <person name="Pariasca-Tanaka J."/>
            <person name="Pesaresi P."/>
            <person name="Catausan S."/>
            <person name="Dalid C."/>
            <person name="Slamet-Loedin I."/>
            <person name="Tecson-Mendoza E.M."/>
            <person name="Wissuwa M."/>
            <person name="Heuer S."/>
        </authorList>
    </citation>
    <scope>NUCLEOTIDE SEQUENCE</scope>
</reference>
<accession>C5NNQ7</accession>
<sequence length="138" mass="14439">MAGTAATRPRERGCGSAPKRRVRSGGQHQRVWSSAGGRMSGMAQPVCSQRWQRRAADAVRCGGGVTGSWLWRRGCGCCGYGGCGDGGCGDGGRGCGGRRCMVLMVAPMAIKDRFAGNLEEFLVLATSQRGQRLGIGIS</sequence>
<reference evidence="2" key="2">
    <citation type="journal article" date="2011" name="Plant Physiol.">
        <title>Developing rice with high yield under phosphorus deficiency: Pup1 sequence to application.</title>
        <authorList>
            <person name="Chin J.H."/>
            <person name="Gamuyao R."/>
            <person name="Dalid C."/>
            <person name="Bustamam M."/>
            <person name="Prasetiyono J."/>
            <person name="Moeljopawiro S."/>
            <person name="Wissuwa M."/>
            <person name="Heuer S."/>
        </authorList>
    </citation>
    <scope>NUCLEOTIDE SEQUENCE</scope>
</reference>
<gene>
    <name evidence="2" type="primary">OsPupK07-1</name>
</gene>
<protein>
    <submittedName>
        <fullName evidence="2">Putative retrotransposon protein</fullName>
    </submittedName>
</protein>
<dbReference type="AlphaFoldDB" id="C5NNQ7"/>
<organism evidence="2">
    <name type="scientific">Oryza sativa subsp. indica</name>
    <name type="common">Rice</name>
    <dbReference type="NCBI Taxonomy" id="39946"/>
    <lineage>
        <taxon>Eukaryota</taxon>
        <taxon>Viridiplantae</taxon>
        <taxon>Streptophyta</taxon>
        <taxon>Embryophyta</taxon>
        <taxon>Tracheophyta</taxon>
        <taxon>Spermatophyta</taxon>
        <taxon>Magnoliopsida</taxon>
        <taxon>Liliopsida</taxon>
        <taxon>Poales</taxon>
        <taxon>Poaceae</taxon>
        <taxon>BOP clade</taxon>
        <taxon>Oryzoideae</taxon>
        <taxon>Oryzeae</taxon>
        <taxon>Oryzinae</taxon>
        <taxon>Oryza</taxon>
        <taxon>Oryza sativa</taxon>
    </lineage>
</organism>
<dbReference type="EMBL" id="AB458444">
    <property type="protein sequence ID" value="BAH79996.1"/>
    <property type="molecule type" value="Genomic_DNA"/>
</dbReference>
<reference evidence="2" key="1">
    <citation type="journal article" date="2009" name="Plant Biotechnol. J.">
        <title>Comparative sequence analyses of the major quantitative trait locus phosphorus uptake 1 (Pup1) reveal a complex genetic structure.</title>
        <authorList>
            <person name="Heuer S."/>
            <person name="Lu X."/>
            <person name="Chin J.H."/>
            <person name="Pariasca-Tanaka J."/>
            <person name="Kanamori H."/>
            <person name="Matsumoto T."/>
            <person name="De Leon T."/>
            <person name="Ulat V.J."/>
            <person name="Ismail A.M."/>
            <person name="Yano M."/>
            <person name="Wissuwa M."/>
        </authorList>
    </citation>
    <scope>NUCLEOTIDE SEQUENCE</scope>
</reference>
<proteinExistence type="predicted"/>
<name>C5NNQ7_ORYSI</name>
<evidence type="ECO:0000256" key="1">
    <source>
        <dbReference type="SAM" id="MobiDB-lite"/>
    </source>
</evidence>
<feature type="region of interest" description="Disordered" evidence="1">
    <location>
        <begin position="1"/>
        <end position="42"/>
    </location>
</feature>
<evidence type="ECO:0000313" key="2">
    <source>
        <dbReference type="EMBL" id="BAH79996.1"/>
    </source>
</evidence>